<protein>
    <submittedName>
        <fullName evidence="1">Uncharacterized protein</fullName>
    </submittedName>
</protein>
<evidence type="ECO:0000313" key="1">
    <source>
        <dbReference type="EMBL" id="MPN02450.1"/>
    </source>
</evidence>
<sequence length="110" mass="12030">MLMVLFEENVISLCMYKNKSFIDSVPINTYENKGLFFPAAGRCLLVGGYIGYEAGQSIAGALRVGNQDQTFYAAAGAVQLNPFIHPPKLTGGHTGRRWPLIRPDAVPPYP</sequence>
<organism evidence="1">
    <name type="scientific">bioreactor metagenome</name>
    <dbReference type="NCBI Taxonomy" id="1076179"/>
    <lineage>
        <taxon>unclassified sequences</taxon>
        <taxon>metagenomes</taxon>
        <taxon>ecological metagenomes</taxon>
    </lineage>
</organism>
<dbReference type="AlphaFoldDB" id="A0A645EM64"/>
<name>A0A645EM64_9ZZZZ</name>
<reference evidence="1" key="1">
    <citation type="submission" date="2019-08" db="EMBL/GenBank/DDBJ databases">
        <authorList>
            <person name="Kucharzyk K."/>
            <person name="Murdoch R.W."/>
            <person name="Higgins S."/>
            <person name="Loffler F."/>
        </authorList>
    </citation>
    <scope>NUCLEOTIDE SEQUENCE</scope>
</reference>
<accession>A0A645EM64</accession>
<proteinExistence type="predicted"/>
<gene>
    <name evidence="1" type="ORF">SDC9_149666</name>
</gene>
<dbReference type="EMBL" id="VSSQ01048405">
    <property type="protein sequence ID" value="MPN02450.1"/>
    <property type="molecule type" value="Genomic_DNA"/>
</dbReference>
<comment type="caution">
    <text evidence="1">The sequence shown here is derived from an EMBL/GenBank/DDBJ whole genome shotgun (WGS) entry which is preliminary data.</text>
</comment>